<feature type="region of interest" description="Disordered" evidence="4">
    <location>
        <begin position="98"/>
        <end position="203"/>
    </location>
</feature>
<protein>
    <recommendedName>
        <fullName evidence="7">Zn(2)-C6 fungal-type domain-containing protein</fullName>
    </recommendedName>
</protein>
<evidence type="ECO:0008006" key="7">
    <source>
        <dbReference type="Google" id="ProtNLM"/>
    </source>
</evidence>
<dbReference type="OrthoDB" id="4475584at2759"/>
<keyword evidence="6" id="KW-1185">Reference proteome</keyword>
<dbReference type="PANTHER" id="PTHR37534">
    <property type="entry name" value="TRANSCRIPTIONAL ACTIVATOR PROTEIN UGA3"/>
    <property type="match status" value="1"/>
</dbReference>
<name>A0A1L9TN21_9EURO</name>
<accession>A0A1L9TN21</accession>
<dbReference type="CDD" id="cd00067">
    <property type="entry name" value="GAL4"/>
    <property type="match status" value="1"/>
</dbReference>
<dbReference type="RefSeq" id="XP_040704620.1">
    <property type="nucleotide sequence ID" value="XM_040851831.1"/>
</dbReference>
<keyword evidence="2" id="KW-0804">Transcription</keyword>
<dbReference type="Proteomes" id="UP000184356">
    <property type="component" value="Unassembled WGS sequence"/>
</dbReference>
<dbReference type="GO" id="GO:0000981">
    <property type="term" value="F:DNA-binding transcription factor activity, RNA polymerase II-specific"/>
    <property type="evidence" value="ECO:0007669"/>
    <property type="project" value="InterPro"/>
</dbReference>
<dbReference type="GO" id="GO:0008270">
    <property type="term" value="F:zinc ion binding"/>
    <property type="evidence" value="ECO:0007669"/>
    <property type="project" value="InterPro"/>
</dbReference>
<reference evidence="6" key="1">
    <citation type="journal article" date="2017" name="Genome Biol.">
        <title>Comparative genomics reveals high biological diversity and specific adaptations in the industrially and medically important fungal genus Aspergillus.</title>
        <authorList>
            <person name="de Vries R.P."/>
            <person name="Riley R."/>
            <person name="Wiebenga A."/>
            <person name="Aguilar-Osorio G."/>
            <person name="Amillis S."/>
            <person name="Uchima C.A."/>
            <person name="Anderluh G."/>
            <person name="Asadollahi M."/>
            <person name="Askin M."/>
            <person name="Barry K."/>
            <person name="Battaglia E."/>
            <person name="Bayram O."/>
            <person name="Benocci T."/>
            <person name="Braus-Stromeyer S.A."/>
            <person name="Caldana C."/>
            <person name="Canovas D."/>
            <person name="Cerqueira G.C."/>
            <person name="Chen F."/>
            <person name="Chen W."/>
            <person name="Choi C."/>
            <person name="Clum A."/>
            <person name="Dos Santos R.A."/>
            <person name="Damasio A.R."/>
            <person name="Diallinas G."/>
            <person name="Emri T."/>
            <person name="Fekete E."/>
            <person name="Flipphi M."/>
            <person name="Freyberg S."/>
            <person name="Gallo A."/>
            <person name="Gournas C."/>
            <person name="Habgood R."/>
            <person name="Hainaut M."/>
            <person name="Harispe M.L."/>
            <person name="Henrissat B."/>
            <person name="Hilden K.S."/>
            <person name="Hope R."/>
            <person name="Hossain A."/>
            <person name="Karabika E."/>
            <person name="Karaffa L."/>
            <person name="Karanyi Z."/>
            <person name="Krasevec N."/>
            <person name="Kuo A."/>
            <person name="Kusch H."/>
            <person name="LaButti K."/>
            <person name="Lagendijk E.L."/>
            <person name="Lapidus A."/>
            <person name="Levasseur A."/>
            <person name="Lindquist E."/>
            <person name="Lipzen A."/>
            <person name="Logrieco A.F."/>
            <person name="MacCabe A."/>
            <person name="Maekelae M.R."/>
            <person name="Malavazi I."/>
            <person name="Melin P."/>
            <person name="Meyer V."/>
            <person name="Mielnichuk N."/>
            <person name="Miskei M."/>
            <person name="Molnar A.P."/>
            <person name="Mule G."/>
            <person name="Ngan C.Y."/>
            <person name="Orejas M."/>
            <person name="Orosz E."/>
            <person name="Ouedraogo J.P."/>
            <person name="Overkamp K.M."/>
            <person name="Park H.-S."/>
            <person name="Perrone G."/>
            <person name="Piumi F."/>
            <person name="Punt P.J."/>
            <person name="Ram A.F."/>
            <person name="Ramon A."/>
            <person name="Rauscher S."/>
            <person name="Record E."/>
            <person name="Riano-Pachon D.M."/>
            <person name="Robert V."/>
            <person name="Roehrig J."/>
            <person name="Ruller R."/>
            <person name="Salamov A."/>
            <person name="Salih N.S."/>
            <person name="Samson R.A."/>
            <person name="Sandor E."/>
            <person name="Sanguinetti M."/>
            <person name="Schuetze T."/>
            <person name="Sepcic K."/>
            <person name="Shelest E."/>
            <person name="Sherlock G."/>
            <person name="Sophianopoulou V."/>
            <person name="Squina F.M."/>
            <person name="Sun H."/>
            <person name="Susca A."/>
            <person name="Todd R.B."/>
            <person name="Tsang A."/>
            <person name="Unkles S.E."/>
            <person name="van de Wiele N."/>
            <person name="van Rossen-Uffink D."/>
            <person name="Oliveira J.V."/>
            <person name="Vesth T.C."/>
            <person name="Visser J."/>
            <person name="Yu J.-H."/>
            <person name="Zhou M."/>
            <person name="Andersen M.R."/>
            <person name="Archer D.B."/>
            <person name="Baker S.E."/>
            <person name="Benoit I."/>
            <person name="Brakhage A.A."/>
            <person name="Braus G.H."/>
            <person name="Fischer R."/>
            <person name="Frisvad J.C."/>
            <person name="Goldman G.H."/>
            <person name="Houbraken J."/>
            <person name="Oakley B."/>
            <person name="Pocsi I."/>
            <person name="Scazzocchio C."/>
            <person name="Seiboth B."/>
            <person name="vanKuyk P.A."/>
            <person name="Wortman J."/>
            <person name="Dyer P.S."/>
            <person name="Grigoriev I.V."/>
        </authorList>
    </citation>
    <scope>NUCLEOTIDE SEQUENCE [LARGE SCALE GENOMIC DNA]</scope>
    <source>
        <strain evidence="6">CBS 593.65</strain>
    </source>
</reference>
<dbReference type="GO" id="GO:0045944">
    <property type="term" value="P:positive regulation of transcription by RNA polymerase II"/>
    <property type="evidence" value="ECO:0007669"/>
    <property type="project" value="TreeGrafter"/>
</dbReference>
<evidence type="ECO:0000313" key="5">
    <source>
        <dbReference type="EMBL" id="OJJ60814.1"/>
    </source>
</evidence>
<evidence type="ECO:0000256" key="1">
    <source>
        <dbReference type="ARBA" id="ARBA00023015"/>
    </source>
</evidence>
<dbReference type="PANTHER" id="PTHR37534:SF24">
    <property type="entry name" value="MISCELLANEOUS ZN(II)2CYS6 TRANSCRIPTION FACTOR (EUROFUNG)-RELATED"/>
    <property type="match status" value="1"/>
</dbReference>
<feature type="region of interest" description="Disordered" evidence="4">
    <location>
        <begin position="1"/>
        <end position="33"/>
    </location>
</feature>
<dbReference type="InterPro" id="IPR001138">
    <property type="entry name" value="Zn2Cys6_DnaBD"/>
</dbReference>
<evidence type="ECO:0000313" key="6">
    <source>
        <dbReference type="Proteomes" id="UP000184356"/>
    </source>
</evidence>
<dbReference type="GO" id="GO:0005634">
    <property type="term" value="C:nucleus"/>
    <property type="evidence" value="ECO:0007669"/>
    <property type="project" value="TreeGrafter"/>
</dbReference>
<gene>
    <name evidence="5" type="ORF">ASPSYDRAFT_87389</name>
</gene>
<dbReference type="AlphaFoldDB" id="A0A1L9TN21"/>
<dbReference type="EMBL" id="KV878584">
    <property type="protein sequence ID" value="OJJ60814.1"/>
    <property type="molecule type" value="Genomic_DNA"/>
</dbReference>
<dbReference type="VEuPathDB" id="FungiDB:ASPSYDRAFT_87389"/>
<feature type="compositionally biased region" description="Pro residues" evidence="4">
    <location>
        <begin position="189"/>
        <end position="200"/>
    </location>
</feature>
<keyword evidence="3" id="KW-0539">Nucleus</keyword>
<evidence type="ECO:0000256" key="3">
    <source>
        <dbReference type="ARBA" id="ARBA00023242"/>
    </source>
</evidence>
<sequence>MTEMRAPQRSSRDAERGVCDVGSGGGNVSDERKPRCQNCIDKNFDCNYGMQVTFLPKNSITVAADELQSPTVDRSANYHKIQFVNEDPLSIDNLAGLSAETQPSSPTSTISSTPLLLSPPRKGIVPAEESRRRHSTTVSIAERERETHHNPTPRFHDASHTHREPHSRTAIAPWELDNHNHHNTSNPNANPPGPLEPPVRPNTFSAKDEFAVRGLLALGTQSGPGPDNDSIPGPVSTIPGPAENAAMGTAAADSTVGIGPEPPTQNRTIGGSGGGNGSSSISTSFIDGILGVSTPTAMHSSVLNFDIGNGTPNPKPYPNSDPVGLETWKMKLLQHYRYNVAPWLDIHDLTHSFGITALQIAVNSSSDRLLPALMGLSEACLRTQRSRVYSHAYGLQAVHFDDTVSAAYSEPASGDLDLDVHENSTEPVLLRVFEELRSLVSDVPKAWARGKGQYDYGYNGYMPLQSMVHRAYGMDMDAAVYWMFLRMDIGKSLANNTPLRTPLPSLPIPSLALLCRTESTPERVGHYAQVLLWLCGKALLTYHQESSTHKAPGTDSWLQVFDELNQWHYLRPQEFKPMVELSNDGGAEDHALGLNSGSEFPMLLFTNGAGAICNQLYHTAMLFMLECKPRTTALLNQSHPQYSPVLSPIWHAQRVCGIALNNDRRECWDPCLLASFLVAARHMTHESQQVEIVHGFDRIQALTGWGVGEYLTQLREEWSYLDGC</sequence>
<feature type="compositionally biased region" description="Low complexity" evidence="4">
    <location>
        <begin position="103"/>
        <end position="120"/>
    </location>
</feature>
<keyword evidence="1" id="KW-0805">Transcription regulation</keyword>
<proteinExistence type="predicted"/>
<feature type="compositionally biased region" description="Basic and acidic residues" evidence="4">
    <location>
        <begin position="141"/>
        <end position="167"/>
    </location>
</feature>
<dbReference type="STRING" id="1036612.A0A1L9TN21"/>
<evidence type="ECO:0000256" key="4">
    <source>
        <dbReference type="SAM" id="MobiDB-lite"/>
    </source>
</evidence>
<feature type="region of interest" description="Disordered" evidence="4">
    <location>
        <begin position="253"/>
        <end position="277"/>
    </location>
</feature>
<dbReference type="GeneID" id="63767904"/>
<dbReference type="GO" id="GO:0000976">
    <property type="term" value="F:transcription cis-regulatory region binding"/>
    <property type="evidence" value="ECO:0007669"/>
    <property type="project" value="TreeGrafter"/>
</dbReference>
<evidence type="ECO:0000256" key="2">
    <source>
        <dbReference type="ARBA" id="ARBA00023163"/>
    </source>
</evidence>
<organism evidence="5 6">
    <name type="scientific">Aspergillus sydowii CBS 593.65</name>
    <dbReference type="NCBI Taxonomy" id="1036612"/>
    <lineage>
        <taxon>Eukaryota</taxon>
        <taxon>Fungi</taxon>
        <taxon>Dikarya</taxon>
        <taxon>Ascomycota</taxon>
        <taxon>Pezizomycotina</taxon>
        <taxon>Eurotiomycetes</taxon>
        <taxon>Eurotiomycetidae</taxon>
        <taxon>Eurotiales</taxon>
        <taxon>Aspergillaceae</taxon>
        <taxon>Aspergillus</taxon>
        <taxon>Aspergillus subgen. Nidulantes</taxon>
    </lineage>
</organism>